<evidence type="ECO:0000256" key="3">
    <source>
        <dbReference type="ARBA" id="ARBA00023125"/>
    </source>
</evidence>
<dbReference type="PANTHER" id="PTHR43280">
    <property type="entry name" value="ARAC-FAMILY TRANSCRIPTIONAL REGULATOR"/>
    <property type="match status" value="1"/>
</dbReference>
<comment type="function">
    <text evidence="5">May play the central regulatory role in sporulation. It may be an element of the effector pathway responsible for the activation of sporulation genes in response to nutritional stress. Spo0A may act in concert with spo0H (a sigma factor) to control the expression of some genes that are critical to the sporulation process.</text>
</comment>
<dbReference type="InterPro" id="IPR018062">
    <property type="entry name" value="HTH_AraC-typ_CS"/>
</dbReference>
<dbReference type="InterPro" id="IPR011006">
    <property type="entry name" value="CheY-like_superfamily"/>
</dbReference>
<feature type="domain" description="Response regulatory" evidence="8">
    <location>
        <begin position="3"/>
        <end position="119"/>
    </location>
</feature>
<dbReference type="STRING" id="39488.ERS852450_02213"/>
<dbReference type="RefSeq" id="WP_021907239.1">
    <property type="nucleotide sequence ID" value="NZ_CP143936.1"/>
</dbReference>
<dbReference type="SMART" id="SM00342">
    <property type="entry name" value="HTH_ARAC"/>
    <property type="match status" value="1"/>
</dbReference>
<dbReference type="InterPro" id="IPR020449">
    <property type="entry name" value="Tscrpt_reg_AraC-type_HTH"/>
</dbReference>
<dbReference type="Pfam" id="PF00072">
    <property type="entry name" value="Response_reg"/>
    <property type="match status" value="1"/>
</dbReference>
<sequence>MVNILLIDQEPLFQQAFSKMITETEDCQLVGIAENSKEAFEIISRYHPQVIFCDVVLGMENGIAVCSLIKEHFPEIVTYILSNYCNFRMIRRSMDAGVEEYLNKPISRTKLLELVKKQNGLGQNEEENVQQEALFAAIEQKDYKKAYDTAKELVECLFEECDRRERRSKLSMLESSLFYMIPGMDNIQKNYYLQKYEITVKVLTKSTLCYYWLIQIITEVFRQLCTMKYAHMNKVFQYIENNKNNEISLSELAEEAGISSGYLSRIFKKYYKISVVDYIHLRKLLQAKYYMATSEMNISDISFLLGYSEAGYFCKIFKKYEGQTPSAFHKNSQILTSQAG</sequence>
<dbReference type="InterPro" id="IPR018060">
    <property type="entry name" value="HTH_AraC"/>
</dbReference>
<keyword evidence="4" id="KW-0804">Transcription</keyword>
<dbReference type="Gene3D" id="1.10.10.60">
    <property type="entry name" value="Homeodomain-like"/>
    <property type="match status" value="2"/>
</dbReference>
<dbReference type="Gene3D" id="3.40.50.2300">
    <property type="match status" value="1"/>
</dbReference>
<evidence type="ECO:0000256" key="1">
    <source>
        <dbReference type="ARBA" id="ARBA00018672"/>
    </source>
</evidence>
<dbReference type="Proteomes" id="UP000217549">
    <property type="component" value="Chromosome I"/>
</dbReference>
<evidence type="ECO:0000313" key="10">
    <source>
        <dbReference type="Proteomes" id="UP000217549"/>
    </source>
</evidence>
<proteinExistence type="predicted"/>
<evidence type="ECO:0000259" key="7">
    <source>
        <dbReference type="PROSITE" id="PS01124"/>
    </source>
</evidence>
<dbReference type="SMART" id="SM00448">
    <property type="entry name" value="REC"/>
    <property type="match status" value="1"/>
</dbReference>
<evidence type="ECO:0000313" key="9">
    <source>
        <dbReference type="EMBL" id="SOB72867.1"/>
    </source>
</evidence>
<dbReference type="SUPFAM" id="SSF46689">
    <property type="entry name" value="Homeodomain-like"/>
    <property type="match status" value="2"/>
</dbReference>
<feature type="domain" description="HTH araC/xylS-type" evidence="7">
    <location>
        <begin position="233"/>
        <end position="331"/>
    </location>
</feature>
<evidence type="ECO:0000256" key="6">
    <source>
        <dbReference type="PROSITE-ProRule" id="PRU00169"/>
    </source>
</evidence>
<reference evidence="10" key="1">
    <citation type="submission" date="2017-09" db="EMBL/GenBank/DDBJ databases">
        <authorList>
            <person name="Shetty A S."/>
        </authorList>
    </citation>
    <scope>NUCLEOTIDE SEQUENCE [LARGE SCALE GENOMIC DNA]</scope>
</reference>
<organism evidence="9 10">
    <name type="scientific">Anaerobutyricum hallii</name>
    <dbReference type="NCBI Taxonomy" id="39488"/>
    <lineage>
        <taxon>Bacteria</taxon>
        <taxon>Bacillati</taxon>
        <taxon>Bacillota</taxon>
        <taxon>Clostridia</taxon>
        <taxon>Lachnospirales</taxon>
        <taxon>Lachnospiraceae</taxon>
        <taxon>Anaerobutyricum</taxon>
    </lineage>
</organism>
<feature type="modified residue" description="4-aspartylphosphate" evidence="6">
    <location>
        <position position="54"/>
    </location>
</feature>
<dbReference type="GO" id="GO:0003700">
    <property type="term" value="F:DNA-binding transcription factor activity"/>
    <property type="evidence" value="ECO:0007669"/>
    <property type="project" value="InterPro"/>
</dbReference>
<dbReference type="KEGG" id="ehl:EHLA_2236"/>
<dbReference type="GO" id="GO:0000160">
    <property type="term" value="P:phosphorelay signal transduction system"/>
    <property type="evidence" value="ECO:0007669"/>
    <property type="project" value="InterPro"/>
</dbReference>
<keyword evidence="6" id="KW-0597">Phosphoprotein</keyword>
<dbReference type="InterPro" id="IPR009057">
    <property type="entry name" value="Homeodomain-like_sf"/>
</dbReference>
<evidence type="ECO:0000256" key="2">
    <source>
        <dbReference type="ARBA" id="ARBA00023015"/>
    </source>
</evidence>
<dbReference type="PROSITE" id="PS01124">
    <property type="entry name" value="HTH_ARAC_FAMILY_2"/>
    <property type="match status" value="1"/>
</dbReference>
<dbReference type="PRINTS" id="PR00032">
    <property type="entry name" value="HTHARAC"/>
</dbReference>
<dbReference type="InterPro" id="IPR001789">
    <property type="entry name" value="Sig_transdc_resp-reg_receiver"/>
</dbReference>
<dbReference type="PROSITE" id="PS50110">
    <property type="entry name" value="RESPONSE_REGULATORY"/>
    <property type="match status" value="1"/>
</dbReference>
<evidence type="ECO:0000256" key="5">
    <source>
        <dbReference type="ARBA" id="ARBA00024867"/>
    </source>
</evidence>
<gene>
    <name evidence="9" type="ORF">EHLA_2236</name>
</gene>
<keyword evidence="2" id="KW-0805">Transcription regulation</keyword>
<dbReference type="PROSITE" id="PS00041">
    <property type="entry name" value="HTH_ARAC_FAMILY_1"/>
    <property type="match status" value="1"/>
</dbReference>
<dbReference type="GO" id="GO:0043565">
    <property type="term" value="F:sequence-specific DNA binding"/>
    <property type="evidence" value="ECO:0007669"/>
    <property type="project" value="InterPro"/>
</dbReference>
<protein>
    <recommendedName>
        <fullName evidence="1">Stage 0 sporulation protein A homolog</fullName>
    </recommendedName>
</protein>
<name>A0A285PUD6_9FIRM</name>
<dbReference type="Pfam" id="PF12833">
    <property type="entry name" value="HTH_18"/>
    <property type="match status" value="1"/>
</dbReference>
<evidence type="ECO:0000256" key="4">
    <source>
        <dbReference type="ARBA" id="ARBA00023163"/>
    </source>
</evidence>
<dbReference type="SUPFAM" id="SSF52172">
    <property type="entry name" value="CheY-like"/>
    <property type="match status" value="1"/>
</dbReference>
<keyword evidence="10" id="KW-1185">Reference proteome</keyword>
<dbReference type="AlphaFoldDB" id="A0A285PUD6"/>
<dbReference type="PANTHER" id="PTHR43280:SF10">
    <property type="entry name" value="REGULATORY PROTEIN POCR"/>
    <property type="match status" value="1"/>
</dbReference>
<keyword evidence="3" id="KW-0238">DNA-binding</keyword>
<evidence type="ECO:0000259" key="8">
    <source>
        <dbReference type="PROSITE" id="PS50110"/>
    </source>
</evidence>
<dbReference type="EMBL" id="LT907978">
    <property type="protein sequence ID" value="SOB72867.1"/>
    <property type="molecule type" value="Genomic_DNA"/>
</dbReference>
<accession>A0A285PUD6</accession>